<dbReference type="Proteomes" id="UP001605036">
    <property type="component" value="Unassembled WGS sequence"/>
</dbReference>
<dbReference type="EMBL" id="JBHFFA010000005">
    <property type="protein sequence ID" value="KAL2624467.1"/>
    <property type="molecule type" value="Genomic_DNA"/>
</dbReference>
<dbReference type="AlphaFoldDB" id="A0ABD1YG24"/>
<evidence type="ECO:0000313" key="1">
    <source>
        <dbReference type="EMBL" id="KAL2624467.1"/>
    </source>
</evidence>
<gene>
    <name evidence="1" type="ORF">R1flu_008712</name>
</gene>
<proteinExistence type="predicted"/>
<keyword evidence="2" id="KW-1185">Reference proteome</keyword>
<sequence>MITRSHKDLRIKMKEVKIPHLTKENKTNLEKWGLGGLFSADWSQSHEDLVRELSESGVTLPKRYEYHGKPEAWTSKVWREVYKLPKTSLGGYVMKGKVQITEL</sequence>
<evidence type="ECO:0000313" key="2">
    <source>
        <dbReference type="Proteomes" id="UP001605036"/>
    </source>
</evidence>
<protein>
    <recommendedName>
        <fullName evidence="3">LAGLIDADG homing endonuclease</fullName>
    </recommendedName>
</protein>
<comment type="caution">
    <text evidence="1">The sequence shown here is derived from an EMBL/GenBank/DDBJ whole genome shotgun (WGS) entry which is preliminary data.</text>
</comment>
<evidence type="ECO:0008006" key="3">
    <source>
        <dbReference type="Google" id="ProtNLM"/>
    </source>
</evidence>
<accession>A0ABD1YG24</accession>
<name>A0ABD1YG24_9MARC</name>
<organism evidence="1 2">
    <name type="scientific">Riccia fluitans</name>
    <dbReference type="NCBI Taxonomy" id="41844"/>
    <lineage>
        <taxon>Eukaryota</taxon>
        <taxon>Viridiplantae</taxon>
        <taxon>Streptophyta</taxon>
        <taxon>Embryophyta</taxon>
        <taxon>Marchantiophyta</taxon>
        <taxon>Marchantiopsida</taxon>
        <taxon>Marchantiidae</taxon>
        <taxon>Marchantiales</taxon>
        <taxon>Ricciaceae</taxon>
        <taxon>Riccia</taxon>
    </lineage>
</organism>
<reference evidence="1 2" key="1">
    <citation type="submission" date="2024-09" db="EMBL/GenBank/DDBJ databases">
        <title>Chromosome-scale assembly of Riccia fluitans.</title>
        <authorList>
            <person name="Paukszto L."/>
            <person name="Sawicki J."/>
            <person name="Karawczyk K."/>
            <person name="Piernik-Szablinska J."/>
            <person name="Szczecinska M."/>
            <person name="Mazdziarz M."/>
        </authorList>
    </citation>
    <scope>NUCLEOTIDE SEQUENCE [LARGE SCALE GENOMIC DNA]</scope>
    <source>
        <strain evidence="1">Rf_01</strain>
        <tissue evidence="1">Aerial parts of the thallus</tissue>
    </source>
</reference>